<dbReference type="EMBL" id="QGNW01000034">
    <property type="protein sequence ID" value="RVX10443.1"/>
    <property type="molecule type" value="Genomic_DNA"/>
</dbReference>
<organism evidence="2 3">
    <name type="scientific">Vitis vinifera</name>
    <name type="common">Grape</name>
    <dbReference type="NCBI Taxonomy" id="29760"/>
    <lineage>
        <taxon>Eukaryota</taxon>
        <taxon>Viridiplantae</taxon>
        <taxon>Streptophyta</taxon>
        <taxon>Embryophyta</taxon>
        <taxon>Tracheophyta</taxon>
        <taxon>Spermatophyta</taxon>
        <taxon>Magnoliopsida</taxon>
        <taxon>eudicotyledons</taxon>
        <taxon>Gunneridae</taxon>
        <taxon>Pentapetalae</taxon>
        <taxon>rosids</taxon>
        <taxon>Vitales</taxon>
        <taxon>Vitaceae</taxon>
        <taxon>Viteae</taxon>
        <taxon>Vitis</taxon>
    </lineage>
</organism>
<dbReference type="Proteomes" id="UP000288805">
    <property type="component" value="Unassembled WGS sequence"/>
</dbReference>
<evidence type="ECO:0000313" key="3">
    <source>
        <dbReference type="Proteomes" id="UP000288805"/>
    </source>
</evidence>
<evidence type="ECO:0000256" key="1">
    <source>
        <dbReference type="SAM" id="MobiDB-lite"/>
    </source>
</evidence>
<accession>A0A438JNA3</accession>
<feature type="region of interest" description="Disordered" evidence="1">
    <location>
        <begin position="16"/>
        <end position="51"/>
    </location>
</feature>
<name>A0A438JNA3_VITVI</name>
<comment type="caution">
    <text evidence="2">The sequence shown here is derived from an EMBL/GenBank/DDBJ whole genome shotgun (WGS) entry which is preliminary data.</text>
</comment>
<dbReference type="AlphaFoldDB" id="A0A438JNA3"/>
<evidence type="ECO:0000313" key="2">
    <source>
        <dbReference type="EMBL" id="RVX10443.1"/>
    </source>
</evidence>
<gene>
    <name evidence="2" type="ORF">CK203_016902</name>
</gene>
<proteinExistence type="predicted"/>
<protein>
    <submittedName>
        <fullName evidence="2">Uncharacterized protein</fullName>
    </submittedName>
</protein>
<reference evidence="2 3" key="1">
    <citation type="journal article" date="2018" name="PLoS Genet.">
        <title>Population sequencing reveals clonal diversity and ancestral inbreeding in the grapevine cultivar Chardonnay.</title>
        <authorList>
            <person name="Roach M.J."/>
            <person name="Johnson D.L."/>
            <person name="Bohlmann J."/>
            <person name="van Vuuren H.J."/>
            <person name="Jones S.J."/>
            <person name="Pretorius I.S."/>
            <person name="Schmidt S.A."/>
            <person name="Borneman A.R."/>
        </authorList>
    </citation>
    <scope>NUCLEOTIDE SEQUENCE [LARGE SCALE GENOMIC DNA]</scope>
    <source>
        <strain evidence="3">cv. Chardonnay</strain>
        <tissue evidence="2">Leaf</tissue>
    </source>
</reference>
<sequence>MDDLFRRTNKYSMLEDDESPLLGGKAHKSRTPKQYVHSGARGGETSRNQASVTPSVPVALRAIINYNHGGPLDEEYNSKRKRQRLLRVALVRERVSSIRPGLASESAHLIDGTIFFSLIDLIRILQPHRDALILSLRIGDFDMRQILVDSSSSTDLLQVLVIKQMGFVPSSLDNLPWRRCATSPSRPSHPQCAVLSGGRFIPLQRHFEAHLVALHEDYPFHVPSDGEFPHRRRTDRSIR</sequence>